<dbReference type="PROSITE" id="PS51352">
    <property type="entry name" value="THIOREDOXIN_2"/>
    <property type="match status" value="1"/>
</dbReference>
<evidence type="ECO:0000256" key="4">
    <source>
        <dbReference type="ARBA" id="ARBA00023284"/>
    </source>
</evidence>
<feature type="chain" id="PRO_5045677970" evidence="5">
    <location>
        <begin position="19"/>
        <end position="372"/>
    </location>
</feature>
<proteinExistence type="predicted"/>
<evidence type="ECO:0000259" key="6">
    <source>
        <dbReference type="PROSITE" id="PS51352"/>
    </source>
</evidence>
<dbReference type="PANTHER" id="PTHR42852">
    <property type="entry name" value="THIOL:DISULFIDE INTERCHANGE PROTEIN DSBE"/>
    <property type="match status" value="1"/>
</dbReference>
<evidence type="ECO:0000313" key="8">
    <source>
        <dbReference type="Proteomes" id="UP000679126"/>
    </source>
</evidence>
<comment type="caution">
    <text evidence="7">The sequence shown here is derived from an EMBL/GenBank/DDBJ whole genome shotgun (WGS) entry which is preliminary data.</text>
</comment>
<dbReference type="InterPro" id="IPR050553">
    <property type="entry name" value="Thioredoxin_ResA/DsbE_sf"/>
</dbReference>
<name>A0ABS3YHM6_9BACT</name>
<gene>
    <name evidence="7" type="ORF">J7I43_15225</name>
</gene>
<dbReference type="PROSITE" id="PS00194">
    <property type="entry name" value="THIOREDOXIN_1"/>
    <property type="match status" value="1"/>
</dbReference>
<dbReference type="EMBL" id="JAGHKP010000003">
    <property type="protein sequence ID" value="MBO9153579.1"/>
    <property type="molecule type" value="Genomic_DNA"/>
</dbReference>
<keyword evidence="2" id="KW-0201">Cytochrome c-type biogenesis</keyword>
<dbReference type="SUPFAM" id="SSF52833">
    <property type="entry name" value="Thioredoxin-like"/>
    <property type="match status" value="1"/>
</dbReference>
<sequence length="372" mass="41550">MKKWLLLAAVACPALGFAQGKYLLKGKVGNYNSPAKVYLDCHLNGEAIKDSAEIVNGVFEFKGDVPFADLAMMQLIAKPGGEPDRLLFYLEKGEMNITSEHELGKAKITGSALNTEFDRYKLFISGYDSAMASINRIYGGSSEVQRNDTTFMQWLDGRFRKAIELRRNKQREFIAANPNSFFSIVALKEVSVGNNMNVKELEPMFASLSESVRNSREGKEFRSMMNMEGKLAIGGTAPDFVQNDVNGKPVHLSDFRGKYVLLDFWASWCGPCRAENPFVVAAHKAYKSKNFEVLSVSLDKQDAKDAWLAAIKKDGLESFTHVSDLKYWNNAVAKMYNIRGVPANFLISPEGKILARNLRGENLEKQLAVLIK</sequence>
<dbReference type="Pfam" id="PF00578">
    <property type="entry name" value="AhpC-TSA"/>
    <property type="match status" value="1"/>
</dbReference>
<feature type="domain" description="Thioredoxin" evidence="6">
    <location>
        <begin position="231"/>
        <end position="372"/>
    </location>
</feature>
<dbReference type="InterPro" id="IPR013766">
    <property type="entry name" value="Thioredoxin_domain"/>
</dbReference>
<accession>A0ABS3YHM6</accession>
<dbReference type="RefSeq" id="WP_209146581.1">
    <property type="nucleotide sequence ID" value="NZ_JAGHKP010000003.1"/>
</dbReference>
<protein>
    <submittedName>
        <fullName evidence="7">Redoxin domain-containing protein</fullName>
    </submittedName>
</protein>
<keyword evidence="5" id="KW-0732">Signal</keyword>
<feature type="signal peptide" evidence="5">
    <location>
        <begin position="1"/>
        <end position="18"/>
    </location>
</feature>
<evidence type="ECO:0000256" key="3">
    <source>
        <dbReference type="ARBA" id="ARBA00023157"/>
    </source>
</evidence>
<evidence type="ECO:0000313" key="7">
    <source>
        <dbReference type="EMBL" id="MBO9153579.1"/>
    </source>
</evidence>
<dbReference type="CDD" id="cd02966">
    <property type="entry name" value="TlpA_like_family"/>
    <property type="match status" value="1"/>
</dbReference>
<organism evidence="7 8">
    <name type="scientific">Chitinophaga chungangae</name>
    <dbReference type="NCBI Taxonomy" id="2821488"/>
    <lineage>
        <taxon>Bacteria</taxon>
        <taxon>Pseudomonadati</taxon>
        <taxon>Bacteroidota</taxon>
        <taxon>Chitinophagia</taxon>
        <taxon>Chitinophagales</taxon>
        <taxon>Chitinophagaceae</taxon>
        <taxon>Chitinophaga</taxon>
    </lineage>
</organism>
<dbReference type="PANTHER" id="PTHR42852:SF6">
    <property type="entry name" value="THIOL:DISULFIDE INTERCHANGE PROTEIN DSBE"/>
    <property type="match status" value="1"/>
</dbReference>
<dbReference type="InterPro" id="IPR017937">
    <property type="entry name" value="Thioredoxin_CS"/>
</dbReference>
<dbReference type="InterPro" id="IPR000866">
    <property type="entry name" value="AhpC/TSA"/>
</dbReference>
<keyword evidence="4" id="KW-0676">Redox-active center</keyword>
<evidence type="ECO:0000256" key="5">
    <source>
        <dbReference type="SAM" id="SignalP"/>
    </source>
</evidence>
<dbReference type="Pfam" id="PF14289">
    <property type="entry name" value="DUF4369"/>
    <property type="match status" value="1"/>
</dbReference>
<reference evidence="8" key="1">
    <citation type="submission" date="2021-03" db="EMBL/GenBank/DDBJ databases">
        <title>Assistant Professor.</title>
        <authorList>
            <person name="Huq M.A."/>
        </authorList>
    </citation>
    <scope>NUCLEOTIDE SEQUENCE [LARGE SCALE GENOMIC DNA]</scope>
    <source>
        <strain evidence="8">MAH-28</strain>
    </source>
</reference>
<evidence type="ECO:0000256" key="1">
    <source>
        <dbReference type="ARBA" id="ARBA00004196"/>
    </source>
</evidence>
<evidence type="ECO:0000256" key="2">
    <source>
        <dbReference type="ARBA" id="ARBA00022748"/>
    </source>
</evidence>
<keyword evidence="8" id="KW-1185">Reference proteome</keyword>
<dbReference type="Proteomes" id="UP000679126">
    <property type="component" value="Unassembled WGS sequence"/>
</dbReference>
<keyword evidence="3" id="KW-1015">Disulfide bond</keyword>
<dbReference type="Gene3D" id="3.40.30.10">
    <property type="entry name" value="Glutaredoxin"/>
    <property type="match status" value="1"/>
</dbReference>
<dbReference type="InterPro" id="IPR036249">
    <property type="entry name" value="Thioredoxin-like_sf"/>
</dbReference>
<dbReference type="InterPro" id="IPR025380">
    <property type="entry name" value="DUF4369"/>
</dbReference>
<comment type="subcellular location">
    <subcellularLocation>
        <location evidence="1">Cell envelope</location>
    </subcellularLocation>
</comment>